<dbReference type="Pfam" id="PF05046">
    <property type="entry name" value="Img2"/>
    <property type="match status" value="1"/>
</dbReference>
<name>H3AGA9_LATCH</name>
<dbReference type="FunFam" id="3.30.780.10:FF:000009">
    <property type="entry name" value="39S ribosomal protein L49, mitochondrial"/>
    <property type="match status" value="1"/>
</dbReference>
<dbReference type="SUPFAM" id="SSF55159">
    <property type="entry name" value="eIF1-like"/>
    <property type="match status" value="1"/>
</dbReference>
<dbReference type="PANTHER" id="PTHR13477">
    <property type="entry name" value="MITOCHONDRIAL 39S RIBOSOMAL PROTEIN L49"/>
    <property type="match status" value="1"/>
</dbReference>
<evidence type="ECO:0000313" key="10">
    <source>
        <dbReference type="Proteomes" id="UP000008672"/>
    </source>
</evidence>
<dbReference type="GO" id="GO:0003735">
    <property type="term" value="F:structural constituent of ribosome"/>
    <property type="evidence" value="ECO:0007669"/>
    <property type="project" value="InterPro"/>
</dbReference>
<dbReference type="Gene3D" id="3.30.780.10">
    <property type="entry name" value="SUI1-like domain"/>
    <property type="match status" value="1"/>
</dbReference>
<dbReference type="FunCoup" id="H3AGA9">
    <property type="interactions" value="2105"/>
</dbReference>
<accession>H3AGA9</accession>
<evidence type="ECO:0000256" key="3">
    <source>
        <dbReference type="ARBA" id="ARBA00022980"/>
    </source>
</evidence>
<reference evidence="10" key="1">
    <citation type="submission" date="2011-08" db="EMBL/GenBank/DDBJ databases">
        <title>The draft genome of Latimeria chalumnae.</title>
        <authorList>
            <person name="Di Palma F."/>
            <person name="Alfoldi J."/>
            <person name="Johnson J."/>
            <person name="Berlin A."/>
            <person name="Gnerre S."/>
            <person name="Jaffe D."/>
            <person name="MacCallum I."/>
            <person name="Young S."/>
            <person name="Walker B.J."/>
            <person name="Lander E."/>
            <person name="Lindblad-Toh K."/>
        </authorList>
    </citation>
    <scope>NUCLEOTIDE SEQUENCE [LARGE SCALE GENOMIC DNA]</scope>
    <source>
        <strain evidence="10">Wild caught</strain>
    </source>
</reference>
<comment type="similarity">
    <text evidence="2">Belongs to the mitochondrion-specific ribosomal protein mL49 family.</text>
</comment>
<keyword evidence="4" id="KW-0496">Mitochondrion</keyword>
<dbReference type="InParanoid" id="H3AGA9"/>
<dbReference type="STRING" id="7897.ENSLACP00000008680"/>
<dbReference type="Proteomes" id="UP000008672">
    <property type="component" value="Unassembled WGS sequence"/>
</dbReference>
<keyword evidence="5" id="KW-0687">Ribonucleoprotein</keyword>
<dbReference type="EMBL" id="AFYH01178770">
    <property type="status" value="NOT_ANNOTATED_CDS"/>
    <property type="molecule type" value="Genomic_DNA"/>
</dbReference>
<evidence type="ECO:0000256" key="5">
    <source>
        <dbReference type="ARBA" id="ARBA00023274"/>
    </source>
</evidence>
<evidence type="ECO:0000256" key="1">
    <source>
        <dbReference type="ARBA" id="ARBA00004173"/>
    </source>
</evidence>
<dbReference type="GeneTree" id="ENSGT00390000017253"/>
<dbReference type="OMA" id="NPPEWKY"/>
<reference evidence="9" key="3">
    <citation type="submission" date="2025-09" db="UniProtKB">
        <authorList>
            <consortium name="Ensembl"/>
        </authorList>
    </citation>
    <scope>IDENTIFICATION</scope>
</reference>
<evidence type="ECO:0000256" key="7">
    <source>
        <dbReference type="ARBA" id="ARBA00035545"/>
    </source>
</evidence>
<evidence type="ECO:0000256" key="2">
    <source>
        <dbReference type="ARBA" id="ARBA00005677"/>
    </source>
</evidence>
<dbReference type="PANTHER" id="PTHR13477:SF0">
    <property type="entry name" value="LARGE RIBOSOMAL SUBUNIT PROTEIN ML49"/>
    <property type="match status" value="1"/>
</dbReference>
<protein>
    <recommendedName>
        <fullName evidence="6">Large ribosomal subunit protein mL49</fullName>
    </recommendedName>
    <alternativeName>
        <fullName evidence="7">39S ribosomal protein L49, mitochondrial</fullName>
    </alternativeName>
</protein>
<dbReference type="InterPro" id="IPR007740">
    <property type="entry name" value="Ribosomal_mL49"/>
</dbReference>
<dbReference type="eggNOG" id="KOG4034">
    <property type="taxonomic scope" value="Eukaryota"/>
</dbReference>
<keyword evidence="3" id="KW-0689">Ribosomal protein</keyword>
<keyword evidence="10" id="KW-1185">Reference proteome</keyword>
<sequence length="164" mass="18802">SLFPSDQFSTNLLIFLSISPQKYSASTSGDSSYPGIVESTEEYKFVERLIPPTQIPTPPNHTHLPCPSGWRPPRDPAPDSPYVVKRSRMHNIPVYRDLKSGSRKLTVIRKIEGDIWALEKDIKEYLTQISGKTPLTQVNEYTMSIRVRGYFDEELKSWLLERGF</sequence>
<dbReference type="HOGENOM" id="CLU_085757_2_3_1"/>
<dbReference type="Ensembl" id="ENSLACT00000008748.1">
    <property type="protein sequence ID" value="ENSLACP00000008680.1"/>
    <property type="gene ID" value="ENSLACG00000007674.1"/>
</dbReference>
<evidence type="ECO:0000256" key="8">
    <source>
        <dbReference type="SAM" id="MobiDB-lite"/>
    </source>
</evidence>
<dbReference type="GO" id="GO:0003743">
    <property type="term" value="F:translation initiation factor activity"/>
    <property type="evidence" value="ECO:0007669"/>
    <property type="project" value="InterPro"/>
</dbReference>
<gene>
    <name evidence="9" type="primary">MRPL49</name>
</gene>
<evidence type="ECO:0000256" key="6">
    <source>
        <dbReference type="ARBA" id="ARBA00035191"/>
    </source>
</evidence>
<dbReference type="InterPro" id="IPR036877">
    <property type="entry name" value="SUI1_dom_sf"/>
</dbReference>
<dbReference type="GO" id="GO:0005762">
    <property type="term" value="C:mitochondrial large ribosomal subunit"/>
    <property type="evidence" value="ECO:0007669"/>
    <property type="project" value="TreeGrafter"/>
</dbReference>
<dbReference type="AlphaFoldDB" id="H3AGA9"/>
<evidence type="ECO:0000313" key="9">
    <source>
        <dbReference type="Ensembl" id="ENSLACP00000008680.1"/>
    </source>
</evidence>
<reference evidence="9" key="2">
    <citation type="submission" date="2025-08" db="UniProtKB">
        <authorList>
            <consortium name="Ensembl"/>
        </authorList>
    </citation>
    <scope>IDENTIFICATION</scope>
</reference>
<comment type="subcellular location">
    <subcellularLocation>
        <location evidence="1">Mitochondrion</location>
    </subcellularLocation>
</comment>
<dbReference type="Bgee" id="ENSLACG00000007674">
    <property type="expression patterns" value="Expressed in muscle tissue and 6 other cell types or tissues"/>
</dbReference>
<evidence type="ECO:0000256" key="4">
    <source>
        <dbReference type="ARBA" id="ARBA00023128"/>
    </source>
</evidence>
<proteinExistence type="inferred from homology"/>
<feature type="region of interest" description="Disordered" evidence="8">
    <location>
        <begin position="52"/>
        <end position="79"/>
    </location>
</feature>
<organism evidence="9 10">
    <name type="scientific">Latimeria chalumnae</name>
    <name type="common">Coelacanth</name>
    <dbReference type="NCBI Taxonomy" id="7897"/>
    <lineage>
        <taxon>Eukaryota</taxon>
        <taxon>Metazoa</taxon>
        <taxon>Chordata</taxon>
        <taxon>Craniata</taxon>
        <taxon>Vertebrata</taxon>
        <taxon>Euteleostomi</taxon>
        <taxon>Coelacanthiformes</taxon>
        <taxon>Coelacanthidae</taxon>
        <taxon>Latimeria</taxon>
    </lineage>
</organism>